<dbReference type="SUPFAM" id="SSF55874">
    <property type="entry name" value="ATPase domain of HSP90 chaperone/DNA topoisomerase II/histidine kinase"/>
    <property type="match status" value="1"/>
</dbReference>
<accession>C7LNG0</accession>
<dbReference type="KEGG" id="dba:Dbac_2043"/>
<dbReference type="Gene3D" id="3.30.565.10">
    <property type="entry name" value="Histidine kinase-like ATPase, C-terminal domain"/>
    <property type="match status" value="1"/>
</dbReference>
<dbReference type="InterPro" id="IPR003594">
    <property type="entry name" value="HATPase_dom"/>
</dbReference>
<dbReference type="AlphaFoldDB" id="C7LNG0"/>
<evidence type="ECO:0000256" key="4">
    <source>
        <dbReference type="ARBA" id="ARBA00022741"/>
    </source>
</evidence>
<feature type="domain" description="Histidine kinase" evidence="9">
    <location>
        <begin position="337"/>
        <end position="555"/>
    </location>
</feature>
<evidence type="ECO:0000313" key="10">
    <source>
        <dbReference type="EMBL" id="ACU90129.1"/>
    </source>
</evidence>
<keyword evidence="11" id="KW-1185">Reference proteome</keyword>
<comment type="catalytic activity">
    <reaction evidence="1">
        <text>ATP + protein L-histidine = ADP + protein N-phospho-L-histidine.</text>
        <dbReference type="EC" id="2.7.13.3"/>
    </reaction>
</comment>
<evidence type="ECO:0000256" key="1">
    <source>
        <dbReference type="ARBA" id="ARBA00000085"/>
    </source>
</evidence>
<dbReference type="GO" id="GO:0000155">
    <property type="term" value="F:phosphorelay sensor kinase activity"/>
    <property type="evidence" value="ECO:0007669"/>
    <property type="project" value="InterPro"/>
</dbReference>
<evidence type="ECO:0000313" key="11">
    <source>
        <dbReference type="Proteomes" id="UP000002216"/>
    </source>
</evidence>
<dbReference type="Gene3D" id="3.30.450.20">
    <property type="entry name" value="PAS domain"/>
    <property type="match status" value="1"/>
</dbReference>
<protein>
    <recommendedName>
        <fullName evidence="2">histidine kinase</fullName>
        <ecNumber evidence="2">2.7.13.3</ecNumber>
    </recommendedName>
</protein>
<dbReference type="HOGENOM" id="CLU_023166_1_0_7"/>
<dbReference type="InterPro" id="IPR005467">
    <property type="entry name" value="His_kinase_dom"/>
</dbReference>
<evidence type="ECO:0000256" key="7">
    <source>
        <dbReference type="ARBA" id="ARBA00023012"/>
    </source>
</evidence>
<dbReference type="PANTHER" id="PTHR43065:SF46">
    <property type="entry name" value="C4-DICARBOXYLATE TRANSPORT SENSOR PROTEIN DCTB"/>
    <property type="match status" value="1"/>
</dbReference>
<dbReference type="PRINTS" id="PR00344">
    <property type="entry name" value="BCTRLSENSOR"/>
</dbReference>
<dbReference type="SUPFAM" id="SSF47384">
    <property type="entry name" value="Homodimeric domain of signal transducing histidine kinase"/>
    <property type="match status" value="1"/>
</dbReference>
<feature type="transmembrane region" description="Helical" evidence="8">
    <location>
        <begin position="282"/>
        <end position="301"/>
    </location>
</feature>
<dbReference type="SMART" id="SM00387">
    <property type="entry name" value="HATPase_c"/>
    <property type="match status" value="1"/>
</dbReference>
<evidence type="ECO:0000256" key="8">
    <source>
        <dbReference type="SAM" id="Phobius"/>
    </source>
</evidence>
<keyword evidence="8" id="KW-0472">Membrane</keyword>
<keyword evidence="8" id="KW-1133">Transmembrane helix</keyword>
<gene>
    <name evidence="10" type="ordered locus">Dbac_2043</name>
</gene>
<dbReference type="Gene3D" id="1.10.287.130">
    <property type="match status" value="1"/>
</dbReference>
<dbReference type="eggNOG" id="COG4191">
    <property type="taxonomic scope" value="Bacteria"/>
</dbReference>
<dbReference type="EC" id="2.7.13.3" evidence="2"/>
<evidence type="ECO:0000256" key="2">
    <source>
        <dbReference type="ARBA" id="ARBA00012438"/>
    </source>
</evidence>
<keyword evidence="3" id="KW-0808">Transferase</keyword>
<evidence type="ECO:0000256" key="3">
    <source>
        <dbReference type="ARBA" id="ARBA00022679"/>
    </source>
</evidence>
<dbReference type="InterPro" id="IPR036097">
    <property type="entry name" value="HisK_dim/P_sf"/>
</dbReference>
<keyword evidence="6" id="KW-0067">ATP-binding</keyword>
<proteinExistence type="predicted"/>
<keyword evidence="5 10" id="KW-0418">Kinase</keyword>
<dbReference type="EMBL" id="CP001629">
    <property type="protein sequence ID" value="ACU90129.1"/>
    <property type="molecule type" value="Genomic_DNA"/>
</dbReference>
<keyword evidence="4" id="KW-0547">Nucleotide-binding</keyword>
<dbReference type="InterPro" id="IPR004358">
    <property type="entry name" value="Sig_transdc_His_kin-like_C"/>
</dbReference>
<dbReference type="RefSeq" id="WP_015774220.1">
    <property type="nucleotide sequence ID" value="NC_013173.1"/>
</dbReference>
<evidence type="ECO:0000256" key="6">
    <source>
        <dbReference type="ARBA" id="ARBA00022840"/>
    </source>
</evidence>
<dbReference type="Proteomes" id="UP000002216">
    <property type="component" value="Chromosome"/>
</dbReference>
<organism evidence="10 11">
    <name type="scientific">Desulfomicrobium baculatum (strain DSM 4028 / VKM B-1378 / X)</name>
    <name type="common">Desulfovibrio baculatus</name>
    <dbReference type="NCBI Taxonomy" id="525897"/>
    <lineage>
        <taxon>Bacteria</taxon>
        <taxon>Pseudomonadati</taxon>
        <taxon>Thermodesulfobacteriota</taxon>
        <taxon>Desulfovibrionia</taxon>
        <taxon>Desulfovibrionales</taxon>
        <taxon>Desulfomicrobiaceae</taxon>
        <taxon>Desulfomicrobium</taxon>
    </lineage>
</organism>
<feature type="transmembrane region" description="Helical" evidence="8">
    <location>
        <begin position="12"/>
        <end position="37"/>
    </location>
</feature>
<dbReference type="Pfam" id="PF02518">
    <property type="entry name" value="HATPase_c"/>
    <property type="match status" value="1"/>
</dbReference>
<dbReference type="OrthoDB" id="9777714at2"/>
<keyword evidence="7" id="KW-0902">Two-component regulatory system</keyword>
<reference evidence="10 11" key="1">
    <citation type="journal article" date="2009" name="Stand. Genomic Sci.">
        <title>Complete genome sequence of Desulfomicrobium baculatum type strain (X).</title>
        <authorList>
            <person name="Copeland A."/>
            <person name="Spring S."/>
            <person name="Goker M."/>
            <person name="Schneider S."/>
            <person name="Lapidus A."/>
            <person name="Del Rio T.G."/>
            <person name="Tice H."/>
            <person name="Cheng J.F."/>
            <person name="Chen F."/>
            <person name="Nolan M."/>
            <person name="Bruce D."/>
            <person name="Goodwin L."/>
            <person name="Pitluck S."/>
            <person name="Ivanova N."/>
            <person name="Mavrommatis K."/>
            <person name="Ovchinnikova G."/>
            <person name="Pati A."/>
            <person name="Chen A."/>
            <person name="Palaniappan K."/>
            <person name="Land M."/>
            <person name="Hauser L."/>
            <person name="Chang Y.J."/>
            <person name="Jeffries C.C."/>
            <person name="Meincke L."/>
            <person name="Sims D."/>
            <person name="Brettin T."/>
            <person name="Detter J.C."/>
            <person name="Han C."/>
            <person name="Chain P."/>
            <person name="Bristow J."/>
            <person name="Eisen J.A."/>
            <person name="Markowitz V."/>
            <person name="Hugenholtz P."/>
            <person name="Kyrpides N.C."/>
            <person name="Klenk H.P."/>
            <person name="Lucas S."/>
        </authorList>
    </citation>
    <scope>NUCLEOTIDE SEQUENCE [LARGE SCALE GENOMIC DNA]</scope>
    <source>
        <strain evidence="11">DSM 4028 / VKM B-1378 / X</strain>
    </source>
</reference>
<evidence type="ECO:0000259" key="9">
    <source>
        <dbReference type="PROSITE" id="PS50109"/>
    </source>
</evidence>
<dbReference type="PROSITE" id="PS50109">
    <property type="entry name" value="HIS_KIN"/>
    <property type="match status" value="1"/>
</dbReference>
<evidence type="ECO:0000256" key="5">
    <source>
        <dbReference type="ARBA" id="ARBA00022777"/>
    </source>
</evidence>
<dbReference type="PANTHER" id="PTHR43065">
    <property type="entry name" value="SENSOR HISTIDINE KINASE"/>
    <property type="match status" value="1"/>
</dbReference>
<keyword evidence="8" id="KW-0812">Transmembrane</keyword>
<dbReference type="GO" id="GO:0005524">
    <property type="term" value="F:ATP binding"/>
    <property type="evidence" value="ECO:0007669"/>
    <property type="project" value="UniProtKB-KW"/>
</dbReference>
<name>C7LNG0_DESBD</name>
<dbReference type="STRING" id="525897.Dbac_2043"/>
<sequence>MLDAGRSSQSRSLRYTVAMYLLLPTFFIFICIFSYALQTLETHFRTLREAEIHTLANTYRERVERELHAAAQALQALGPSLKNKANIEAELADAYETWHKDMAWLKGIVITAQDGEQLAVAGHPDLGDLKPTLSDLSGRTRTPSGLIITKIRTGSDGLTNFQIAAPLRNDAHGRLACLSVNAVLFSALLDKERIGRTGEVFLINKTGILQTRSVLHGGILDSVDPDLAVTAPRKDVISKREWRGTRLWSSILSVAGNPDWRLVVQRDERELREPLNVQTVRFLFFGVLGLAILIAAALFTTKKILAWQENMEQERVRLADHHMQVRKLDAISQLGVGIAHEVNNPLAIIGEEAGWMQDVLKRESFKDHPDAGELRDALRQIVTQTARSREITHKLLSFGGKTDGTIRDVQLNILVFDVATLRRREASQKNIEIHEKLEPGLPVILSEPALLRQLLINLINNAMDAMPEGGSITISTKRDDDDGVCLQVEDTGFGIPEENMHKIFDPFFTTKAPGKGAGLGLSISHGILQRIGGQVFATSRPGRGATFTVRLPLEARAMSS</sequence>
<dbReference type="InterPro" id="IPR036890">
    <property type="entry name" value="HATPase_C_sf"/>
</dbReference>